<sequence length="298" mass="32381">AIPDIAVDTVRLGGSLNTEFPYEEVGNLIGSIDNVRIIPDDSVIVDMGYHYRHGVTYYQLTVSVIEDPCDPGIHGTVEPDGGMFYENKVIQLTADPCDGYRVKAWTGTDDDTSTEMQNTVTMTEDKDVTVEFELIPMFRLTTSVIGSNGSIEPDHPSPGVPYLDGTVIALTAHPYPDYEVYAWNGTDDDLTRELNNTVTISGSDASVTVEFKLIGEGDIYILREPDTFFTTIQDAIDAAQAFDEVVISDGLYSGPGNYDLHFNGIPITVRSENGPKNCIIDCNGAGRGFIFGAAALDP</sequence>
<dbReference type="InterPro" id="IPR011050">
    <property type="entry name" value="Pectin_lyase_fold/virulence"/>
</dbReference>
<gene>
    <name evidence="2" type="ORF">S01H1_19749</name>
</gene>
<proteinExistence type="predicted"/>
<dbReference type="InterPro" id="IPR044060">
    <property type="entry name" value="Bacterial_rp_domain"/>
</dbReference>
<evidence type="ECO:0000259" key="1">
    <source>
        <dbReference type="Pfam" id="PF18998"/>
    </source>
</evidence>
<organism evidence="2">
    <name type="scientific">marine sediment metagenome</name>
    <dbReference type="NCBI Taxonomy" id="412755"/>
    <lineage>
        <taxon>unclassified sequences</taxon>
        <taxon>metagenomes</taxon>
        <taxon>ecological metagenomes</taxon>
    </lineage>
</organism>
<feature type="domain" description="Bacterial repeat" evidence="1">
    <location>
        <begin position="71"/>
        <end position="135"/>
    </location>
</feature>
<comment type="caution">
    <text evidence="2">The sequence shown here is derived from an EMBL/GenBank/DDBJ whole genome shotgun (WGS) entry which is preliminary data.</text>
</comment>
<protein>
    <recommendedName>
        <fullName evidence="1">Bacterial repeat domain-containing protein</fullName>
    </recommendedName>
</protein>
<name>X0V7A8_9ZZZZ</name>
<feature type="non-terminal residue" evidence="2">
    <location>
        <position position="1"/>
    </location>
</feature>
<feature type="domain" description="Bacterial repeat" evidence="1">
    <location>
        <begin position="145"/>
        <end position="214"/>
    </location>
</feature>
<reference evidence="2" key="1">
    <citation type="journal article" date="2014" name="Front. Microbiol.">
        <title>High frequency of phylogenetically diverse reductive dehalogenase-homologous genes in deep subseafloor sedimentary metagenomes.</title>
        <authorList>
            <person name="Kawai M."/>
            <person name="Futagami T."/>
            <person name="Toyoda A."/>
            <person name="Takaki Y."/>
            <person name="Nishi S."/>
            <person name="Hori S."/>
            <person name="Arai W."/>
            <person name="Tsubouchi T."/>
            <person name="Morono Y."/>
            <person name="Uchiyama I."/>
            <person name="Ito T."/>
            <person name="Fujiyama A."/>
            <person name="Inagaki F."/>
            <person name="Takami H."/>
        </authorList>
    </citation>
    <scope>NUCLEOTIDE SEQUENCE</scope>
    <source>
        <strain evidence="2">Expedition CK06-06</strain>
    </source>
</reference>
<dbReference type="Pfam" id="PF18998">
    <property type="entry name" value="Flg_new_2"/>
    <property type="match status" value="2"/>
</dbReference>
<dbReference type="SUPFAM" id="SSF51126">
    <property type="entry name" value="Pectin lyase-like"/>
    <property type="match status" value="1"/>
</dbReference>
<feature type="non-terminal residue" evidence="2">
    <location>
        <position position="298"/>
    </location>
</feature>
<dbReference type="AlphaFoldDB" id="X0V7A8"/>
<dbReference type="InterPro" id="IPR012334">
    <property type="entry name" value="Pectin_lyas_fold"/>
</dbReference>
<dbReference type="EMBL" id="BARS01010709">
    <property type="protein sequence ID" value="GAF96515.1"/>
    <property type="molecule type" value="Genomic_DNA"/>
</dbReference>
<evidence type="ECO:0000313" key="2">
    <source>
        <dbReference type="EMBL" id="GAF96515.1"/>
    </source>
</evidence>
<dbReference type="Gene3D" id="2.160.20.10">
    <property type="entry name" value="Single-stranded right-handed beta-helix, Pectin lyase-like"/>
    <property type="match status" value="1"/>
</dbReference>
<accession>X0V7A8</accession>